<dbReference type="AlphaFoldDB" id="A0A7W8HYL9"/>
<feature type="transmembrane region" description="Helical" evidence="1">
    <location>
        <begin position="121"/>
        <end position="141"/>
    </location>
</feature>
<dbReference type="RefSeq" id="WP_183254576.1">
    <property type="nucleotide sequence ID" value="NZ_BAAAFF010000002.1"/>
</dbReference>
<accession>A0A7W8HYL9</accession>
<feature type="transmembrane region" description="Helical" evidence="1">
    <location>
        <begin position="339"/>
        <end position="360"/>
    </location>
</feature>
<organism evidence="2 3">
    <name type="scientific">Brevundimonas basaltis</name>
    <dbReference type="NCBI Taxonomy" id="472166"/>
    <lineage>
        <taxon>Bacteria</taxon>
        <taxon>Pseudomonadati</taxon>
        <taxon>Pseudomonadota</taxon>
        <taxon>Alphaproteobacteria</taxon>
        <taxon>Caulobacterales</taxon>
        <taxon>Caulobacteraceae</taxon>
        <taxon>Brevundimonas</taxon>
    </lineage>
</organism>
<keyword evidence="3" id="KW-1185">Reference proteome</keyword>
<dbReference type="EMBL" id="JACHFZ010000003">
    <property type="protein sequence ID" value="MBB5292309.1"/>
    <property type="molecule type" value="Genomic_DNA"/>
</dbReference>
<keyword evidence="1" id="KW-1133">Transmembrane helix</keyword>
<evidence type="ECO:0000313" key="2">
    <source>
        <dbReference type="EMBL" id="MBB5292309.1"/>
    </source>
</evidence>
<dbReference type="Pfam" id="PF22564">
    <property type="entry name" value="HAAS"/>
    <property type="match status" value="1"/>
</dbReference>
<keyword evidence="1" id="KW-0472">Membrane</keyword>
<proteinExistence type="predicted"/>
<feature type="transmembrane region" description="Helical" evidence="1">
    <location>
        <begin position="272"/>
        <end position="290"/>
    </location>
</feature>
<sequence>MDLIDRYLNAVAAQLPLDERDDIVAELRDLILSRFEAGEDELGRALTDAEKEAILQEIGHPLVVAARYRKGPDALVGPELFPYWLFGVKAGLLVLLAVHAIGLFINLIGGPADAGRAIAQAFHSFFGAGLTLIGAATLAAAIFEHYGIRPTWLTKWRVKDLGAFGLSDPAAWGASVAATDKAKQTWMPRPRKGWPGGEYLFSFLATGVFVLWWVGAIHFPGLFHVGLRGEDAVATGAPIWTTLYGAILFYAVAQMAVDLASLVRPYAVRMRAAAQAVLAGIGLWLTWTIFEAGHWFTLTRDGETARIAGDWVLLDFDRLRAIGDGGRDLVGVASTLSLVMSWAIAIVAISLMFNAVANLWRLVQPERRSAT</sequence>
<feature type="transmembrane region" description="Helical" evidence="1">
    <location>
        <begin position="239"/>
        <end position="260"/>
    </location>
</feature>
<protein>
    <submittedName>
        <fullName evidence="2">Uncharacterized protein</fullName>
    </submittedName>
</protein>
<comment type="caution">
    <text evidence="2">The sequence shown here is derived from an EMBL/GenBank/DDBJ whole genome shotgun (WGS) entry which is preliminary data.</text>
</comment>
<gene>
    <name evidence="2" type="ORF">HNQ67_001829</name>
</gene>
<feature type="transmembrane region" description="Helical" evidence="1">
    <location>
        <begin position="83"/>
        <end position="109"/>
    </location>
</feature>
<name>A0A7W8HYL9_9CAUL</name>
<keyword evidence="1" id="KW-0812">Transmembrane</keyword>
<evidence type="ECO:0000313" key="3">
    <source>
        <dbReference type="Proteomes" id="UP000566663"/>
    </source>
</evidence>
<feature type="transmembrane region" description="Helical" evidence="1">
    <location>
        <begin position="199"/>
        <end position="219"/>
    </location>
</feature>
<evidence type="ECO:0000256" key="1">
    <source>
        <dbReference type="SAM" id="Phobius"/>
    </source>
</evidence>
<dbReference type="Proteomes" id="UP000566663">
    <property type="component" value="Unassembled WGS sequence"/>
</dbReference>
<reference evidence="2 3" key="1">
    <citation type="submission" date="2020-08" db="EMBL/GenBank/DDBJ databases">
        <title>Genomic Encyclopedia of Type Strains, Phase IV (KMG-IV): sequencing the most valuable type-strain genomes for metagenomic binning, comparative biology and taxonomic classification.</title>
        <authorList>
            <person name="Goeker M."/>
        </authorList>
    </citation>
    <scope>NUCLEOTIDE SEQUENCE [LARGE SCALE GENOMIC DNA]</scope>
    <source>
        <strain evidence="2 3">DSM 25335</strain>
    </source>
</reference>